<dbReference type="EC" id="3.1.13.4" evidence="9"/>
<feature type="binding site" evidence="9">
    <location>
        <position position="1104"/>
    </location>
    <ligand>
        <name>a divalent metal cation</name>
        <dbReference type="ChEBI" id="CHEBI:60240"/>
        <note>catalytic</note>
    </ligand>
</feature>
<organism evidence="12">
    <name type="scientific">Absidia glauca</name>
    <name type="common">Pin mould</name>
    <dbReference type="NCBI Taxonomy" id="4829"/>
    <lineage>
        <taxon>Eukaryota</taxon>
        <taxon>Fungi</taxon>
        <taxon>Fungi incertae sedis</taxon>
        <taxon>Mucoromycota</taxon>
        <taxon>Mucoromycotina</taxon>
        <taxon>Mucoromycetes</taxon>
        <taxon>Mucorales</taxon>
        <taxon>Cunninghamellaceae</taxon>
        <taxon>Absidia</taxon>
    </lineage>
</organism>
<dbReference type="EMBL" id="LT552383">
    <property type="protein sequence ID" value="SAL99047.1"/>
    <property type="molecule type" value="Genomic_DNA"/>
</dbReference>
<reference evidence="12" key="1">
    <citation type="submission" date="2016-04" db="EMBL/GenBank/DDBJ databases">
        <authorList>
            <person name="Evans L.H."/>
            <person name="Alamgir A."/>
            <person name="Owens N."/>
            <person name="Weber N.D."/>
            <person name="Virtaneva K."/>
            <person name="Barbian K."/>
            <person name="Babar A."/>
            <person name="Rosenke K."/>
        </authorList>
    </citation>
    <scope>NUCLEOTIDE SEQUENCE [LARGE SCALE GENOMIC DNA]</scope>
    <source>
        <strain evidence="12">CBS 101.48</strain>
    </source>
</reference>
<keyword evidence="7 9" id="KW-0378">Hydrolase</keyword>
<evidence type="ECO:0000256" key="2">
    <source>
        <dbReference type="ARBA" id="ARBA00022490"/>
    </source>
</evidence>
<evidence type="ECO:0000259" key="11">
    <source>
        <dbReference type="PROSITE" id="PS50235"/>
    </source>
</evidence>
<dbReference type="FunCoup" id="A0A168MRG0">
    <property type="interactions" value="573"/>
</dbReference>
<dbReference type="InterPro" id="IPR013520">
    <property type="entry name" value="Ribonucl_H"/>
</dbReference>
<dbReference type="InterPro" id="IPR048841">
    <property type="entry name" value="PAN2_N"/>
</dbReference>
<dbReference type="CDD" id="cd06143">
    <property type="entry name" value="PAN2_exo"/>
    <property type="match status" value="1"/>
</dbReference>
<keyword evidence="3" id="KW-0853">WD repeat</keyword>
<feature type="domain" description="USP" evidence="11">
    <location>
        <begin position="490"/>
        <end position="887"/>
    </location>
</feature>
<dbReference type="Gene3D" id="2.130.10.10">
    <property type="entry name" value="YVTN repeat-like/Quinoprotein amine dehydrogenase"/>
    <property type="match status" value="1"/>
</dbReference>
<dbReference type="PROSITE" id="PS50235">
    <property type="entry name" value="USP_3"/>
    <property type="match status" value="1"/>
</dbReference>
<name>A0A168MRG0_ABSGL</name>
<evidence type="ECO:0000256" key="4">
    <source>
        <dbReference type="ARBA" id="ARBA00022664"/>
    </source>
</evidence>
<comment type="subcellular location">
    <subcellularLocation>
        <location evidence="1 9">Cytoplasm</location>
    </subcellularLocation>
</comment>
<gene>
    <name evidence="12" type="primary">ABSGL_04618.1 scaffold 5475</name>
    <name evidence="9" type="synonym">PAN2</name>
</gene>
<evidence type="ECO:0000256" key="3">
    <source>
        <dbReference type="ARBA" id="ARBA00022574"/>
    </source>
</evidence>
<dbReference type="PANTHER" id="PTHR15728">
    <property type="entry name" value="DEADENYLATION COMPLEX CATALYTIC SUBUNIT PAN2"/>
    <property type="match status" value="1"/>
</dbReference>
<dbReference type="OMA" id="TQELLWT"/>
<dbReference type="InterPro" id="IPR012337">
    <property type="entry name" value="RNaseH-like_sf"/>
</dbReference>
<dbReference type="SUPFAM" id="SSF53098">
    <property type="entry name" value="Ribonuclease H-like"/>
    <property type="match status" value="1"/>
</dbReference>
<dbReference type="InterPro" id="IPR036397">
    <property type="entry name" value="RNaseH_sf"/>
</dbReference>
<comment type="cofactor">
    <cofactor evidence="9">
        <name>a divalent metal cation</name>
        <dbReference type="ChEBI" id="CHEBI:60240"/>
    </cofactor>
    <text evidence="9">Binds 2 metal cations per subunit in the catalytic exonuclease domain.</text>
</comment>
<comment type="domain">
    <text evidence="9">The linker, or PAN3 interaction domain (PID), between the WD40 repeats and the pseudo-UCH domain mediates interaction with PAN3.</text>
</comment>
<evidence type="ECO:0000313" key="12">
    <source>
        <dbReference type="EMBL" id="SAL99047.1"/>
    </source>
</evidence>
<feature type="compositionally biased region" description="Polar residues" evidence="10">
    <location>
        <begin position="735"/>
        <end position="758"/>
    </location>
</feature>
<dbReference type="Pfam" id="PF13423">
    <property type="entry name" value="UCH_1"/>
    <property type="match status" value="1"/>
</dbReference>
<comment type="catalytic activity">
    <reaction evidence="9">
        <text>Exonucleolytic cleavage of poly(A) to 5'-AMP.</text>
        <dbReference type="EC" id="3.1.13.4"/>
    </reaction>
</comment>
<evidence type="ECO:0000256" key="6">
    <source>
        <dbReference type="ARBA" id="ARBA00022723"/>
    </source>
</evidence>
<dbReference type="InterPro" id="IPR028881">
    <property type="entry name" value="PAN2_UCH_dom"/>
</dbReference>
<evidence type="ECO:0000313" key="13">
    <source>
        <dbReference type="Proteomes" id="UP000078561"/>
    </source>
</evidence>
<dbReference type="OrthoDB" id="16516at2759"/>
<dbReference type="Gene3D" id="3.30.420.10">
    <property type="entry name" value="Ribonuclease H-like superfamily/Ribonuclease H"/>
    <property type="match status" value="1"/>
</dbReference>
<dbReference type="SUPFAM" id="SSF54001">
    <property type="entry name" value="Cysteine proteinases"/>
    <property type="match status" value="1"/>
</dbReference>
<accession>A0A168MRG0</accession>
<dbReference type="InterPro" id="IPR038765">
    <property type="entry name" value="Papain-like_cys_pep_sf"/>
</dbReference>
<comment type="caution">
    <text evidence="9">Lacks conserved residue(s) required for the propagation of feature annotation.</text>
</comment>
<dbReference type="SUPFAM" id="SSF63829">
    <property type="entry name" value="Calcium-dependent phosphotriesterase"/>
    <property type="match status" value="1"/>
</dbReference>
<evidence type="ECO:0000256" key="9">
    <source>
        <dbReference type="HAMAP-Rule" id="MF_03182"/>
    </source>
</evidence>
<evidence type="ECO:0000256" key="8">
    <source>
        <dbReference type="ARBA" id="ARBA00022839"/>
    </source>
</evidence>
<dbReference type="Pfam" id="PF20770">
    <property type="entry name" value="PAN2_N"/>
    <property type="match status" value="1"/>
</dbReference>
<dbReference type="Gene3D" id="3.90.70.10">
    <property type="entry name" value="Cysteine proteinases"/>
    <property type="match status" value="1"/>
</dbReference>
<dbReference type="InterPro" id="IPR028889">
    <property type="entry name" value="USP"/>
</dbReference>
<keyword evidence="6 9" id="KW-0479">Metal-binding</keyword>
<feature type="binding site" evidence="9">
    <location>
        <position position="941"/>
    </location>
    <ligand>
        <name>a divalent metal cation</name>
        <dbReference type="ChEBI" id="CHEBI:60240"/>
        <note>catalytic</note>
    </ligand>
</feature>
<evidence type="ECO:0000256" key="10">
    <source>
        <dbReference type="SAM" id="MobiDB-lite"/>
    </source>
</evidence>
<keyword evidence="2 9" id="KW-0963">Cytoplasm</keyword>
<dbReference type="STRING" id="4829.A0A168MRG0"/>
<dbReference type="SMART" id="SM00479">
    <property type="entry name" value="EXOIII"/>
    <property type="match status" value="1"/>
</dbReference>
<dbReference type="FunFam" id="3.30.420.10:FF:000028">
    <property type="entry name" value="PAN2-PAN3 deadenylation complex catalytic subunit PAN2"/>
    <property type="match status" value="1"/>
</dbReference>
<dbReference type="Proteomes" id="UP000078561">
    <property type="component" value="Unassembled WGS sequence"/>
</dbReference>
<dbReference type="HAMAP" id="MF_03182">
    <property type="entry name" value="PAN2"/>
    <property type="match status" value="1"/>
</dbReference>
<evidence type="ECO:0000256" key="1">
    <source>
        <dbReference type="ARBA" id="ARBA00004496"/>
    </source>
</evidence>
<dbReference type="GO" id="GO:0000932">
    <property type="term" value="C:P-body"/>
    <property type="evidence" value="ECO:0007669"/>
    <property type="project" value="TreeGrafter"/>
</dbReference>
<dbReference type="PANTHER" id="PTHR15728:SF0">
    <property type="entry name" value="PAN2-PAN3 DEADENYLATION COMPLEX CATALYTIC SUBUNIT PAN2"/>
    <property type="match status" value="1"/>
</dbReference>
<keyword evidence="4 9" id="KW-0507">mRNA processing</keyword>
<dbReference type="GO" id="GO:0003676">
    <property type="term" value="F:nucleic acid binding"/>
    <property type="evidence" value="ECO:0007669"/>
    <property type="project" value="InterPro"/>
</dbReference>
<dbReference type="GO" id="GO:0031251">
    <property type="term" value="C:PAN complex"/>
    <property type="evidence" value="ECO:0007669"/>
    <property type="project" value="UniProtKB-UniRule"/>
</dbReference>
<comment type="function">
    <text evidence="9">Catalytic subunit of the poly(A)-nuclease (PAN) deadenylation complex, one of two cytoplasmic mRNA deadenylases involved in mRNA turnover. PAN specifically shortens poly(A) tails of RNA and the activity is stimulated by poly(A)-binding protein PAB1. PAN deadenylation is followed by rapid degradation of the shortened mRNA tails by the CCR4-NOT complex. Deadenylated mRNAs are then degraded by two alternative mechanisms, namely exosome-mediated 3'-5' exonucleolytic degradation, or deadenlyation-dependent mRNA decaping and subsequent 5'-3' exonucleolytic degradation by XRN1. May also be involved in post-transcriptional maturation of mRNA poly(A) tails.</text>
</comment>
<feature type="binding site" evidence="9">
    <location>
        <position position="943"/>
    </location>
    <ligand>
        <name>a divalent metal cation</name>
        <dbReference type="ChEBI" id="CHEBI:60240"/>
        <note>catalytic</note>
    </ligand>
</feature>
<dbReference type="InterPro" id="IPR036322">
    <property type="entry name" value="WD40_repeat_dom_sf"/>
</dbReference>
<evidence type="ECO:0000256" key="7">
    <source>
        <dbReference type="ARBA" id="ARBA00022801"/>
    </source>
</evidence>
<dbReference type="InterPro" id="IPR015943">
    <property type="entry name" value="WD40/YVTN_repeat-like_dom_sf"/>
</dbReference>
<dbReference type="InParanoid" id="A0A168MRG0"/>
<proteinExistence type="inferred from homology"/>
<dbReference type="GO" id="GO:0046872">
    <property type="term" value="F:metal ion binding"/>
    <property type="evidence" value="ECO:0007669"/>
    <property type="project" value="UniProtKB-KW"/>
</dbReference>
<protein>
    <recommendedName>
        <fullName evidence="9">PAN2-PAN3 deadenylation complex catalytic subunit PAN2</fullName>
        <ecNumber evidence="9">3.1.13.4</ecNumber>
    </recommendedName>
    <alternativeName>
        <fullName evidence="9">PAB1P-dependent poly(A)-specific ribonuclease</fullName>
    </alternativeName>
    <alternativeName>
        <fullName evidence="9">Poly(A)-nuclease deadenylation complex subunit 2</fullName>
        <shortName evidence="9">PAN deadenylation complex subunit 2</shortName>
    </alternativeName>
</protein>
<dbReference type="AlphaFoldDB" id="A0A168MRG0"/>
<feature type="binding site" evidence="9">
    <location>
        <position position="1051"/>
    </location>
    <ligand>
        <name>a divalent metal cation</name>
        <dbReference type="ChEBI" id="CHEBI:60240"/>
        <note>catalytic</note>
    </ligand>
</feature>
<feature type="region of interest" description="Disordered" evidence="10">
    <location>
        <begin position="735"/>
        <end position="762"/>
    </location>
</feature>
<feature type="compositionally biased region" description="Basic residues" evidence="10">
    <location>
        <begin position="401"/>
        <end position="410"/>
    </location>
</feature>
<feature type="region of interest" description="Disordered" evidence="10">
    <location>
        <begin position="607"/>
        <end position="635"/>
    </location>
</feature>
<dbReference type="GO" id="GO:0000289">
    <property type="term" value="P:nuclear-transcribed mRNA poly(A) tail shortening"/>
    <property type="evidence" value="ECO:0007669"/>
    <property type="project" value="UniProtKB-UniRule"/>
</dbReference>
<comment type="subunit">
    <text evidence="9">Forms a heterotrimer with an asymmetric homodimer of the regulatory subunit PAN3 to form the poly(A)-nuclease (PAN) deadenylation complex.</text>
</comment>
<keyword evidence="5 9" id="KW-0540">Nuclease</keyword>
<comment type="similarity">
    <text evidence="9">Belongs to the peptidase C19 family. PAN2 subfamily.</text>
</comment>
<dbReference type="GO" id="GO:0006397">
    <property type="term" value="P:mRNA processing"/>
    <property type="evidence" value="ECO:0007669"/>
    <property type="project" value="UniProtKB-KW"/>
</dbReference>
<dbReference type="SUPFAM" id="SSF50978">
    <property type="entry name" value="WD40 repeat-like"/>
    <property type="match status" value="1"/>
</dbReference>
<sequence length="1169" mass="130887">MESTWTEVQQVCDTNPNKVSPVSALCWDPYHELLWAGNDTGRVCSYYGKGLQRYTSFKAHADQQIRQIRVTERGVISLSPKSVQMRDRQGLVRWNISTEHMKDLHCMTTTSLTNGDLLVAGQQNDMLMVSAARGTVTKSIPGASNIVVMRNLPRAICCGSMLGDVTIRDTRTMKVEQRVQAHTATLSDLDVSGNLLLTCGFSQRQGSLIMDPLVKVYDIRMAIRSLAPIPFPSGPMFLKMHPTLSSTCLVGSQTGQFQMCDVSSLAMGSFAPTSHFYQVQSSSYITAMDISSSGQTLVFGDGNSFIHQYADRDNYVMNPYSIPVTTPDTAPPPNVLVNNDTPLSAVGMPFYTEPLLSAWTNGSVYDVGHPAPQIDDDILKSIKTIDFVGYAPNPGTIHRNQIPRRKKQPHKKDIPKFRSEQERELLSASVLLDESGELMHSGRRSSSVGDVLMDLHGIVMPNHYRHVEIQYSKFGVDDFDFGYYNRTLYGGLETNIRNSYCNSLLQVLYFTLPLRQIAKCHICTSCDKENCLMCELGFLFRMLEDSNGQNCQATNFLKAFSTIPQADALGLFEPESPTRNISYSMMIQNFVRFILEQLHQEANTPTSNPVILTTYKSPPKTTDKEEETDADTPATIPSPMQQLFGLQTLTQSKCSVCDNEASRITYPFAVDLLYPKKQRKRTFASLLKTSMYRENQTKAWCATCQKYQSTTTKKIIQGLPGVLVINSGAYSSEEASIWRQNGPSSPKTRTESPNQENEGPSEVASWLPERFGILINGPELTIKLLPLDKEIPPEFVGPPETCAIYELSSTILQVQAEEEAAHLVAQVKIPDTERMTYTSATGLEEEEKAKSPWYVFNDFLVKRIRAEETTSFKGLWKTPAVIQYTRVDIDSLLDLDTLSSEVDYSLLFKEMSIAKNTPEKSSYDILTKDEMPTPGTLIAIDSEFVALRQEETEIRSDGTKSLIRPSTLSLARLSVTRGEDGDKEGLPFIDDYIVTSEPVVDYLTEFSGIEADDLNPMTSHRTLVPLKVAYKKIRLLVDLGCVFIGHGLKKDFRIINILVPPDQIIDTVDIYHIRNRHRKISLRFLAWHLLGQEIQSEGHDSIVDAKTALVLYKKYLEYREKGTFGQVLEGVYAAGHKSNWLKAPKDTPSVPSTPKVEQSHSYFTPGWAL</sequence>
<comment type="domain">
    <text evidence="9">Contains a pseudo-UCH domain. This ubiquitin C-terminal hydrolase (UCH)-like or ubiquitin specific protease (USP)-like domain is predicted to be catalytically inactive because it lacks the active site catalytic triad characteristic of thiol proteases, with residues at the equivalent structural positions that are incompatible with catalysis, and it cannot bind ubiquitin. It functions as a structural scaffold for intra- and intermolecular interactions in the complex.</text>
</comment>
<keyword evidence="8 9" id="KW-0269">Exonuclease</keyword>
<feature type="region of interest" description="Disordered" evidence="10">
    <location>
        <begin position="396"/>
        <end position="416"/>
    </location>
</feature>
<comment type="activity regulation">
    <text evidence="9">Positively regulated by the regulatory subunit PAN3.</text>
</comment>
<keyword evidence="13" id="KW-1185">Reference proteome</keyword>
<dbReference type="InterPro" id="IPR030843">
    <property type="entry name" value="PAN2"/>
</dbReference>
<evidence type="ECO:0000256" key="5">
    <source>
        <dbReference type="ARBA" id="ARBA00022722"/>
    </source>
</evidence>
<feature type="compositionally biased region" description="Polar residues" evidence="10">
    <location>
        <begin position="607"/>
        <end position="616"/>
    </location>
</feature>
<dbReference type="InterPro" id="IPR050785">
    <property type="entry name" value="PAN2-PAN3_catalytic_subunit"/>
</dbReference>
<dbReference type="GO" id="GO:0004535">
    <property type="term" value="F:poly(A)-specific ribonuclease activity"/>
    <property type="evidence" value="ECO:0007669"/>
    <property type="project" value="UniProtKB-UniRule"/>
</dbReference>